<reference evidence="1" key="2">
    <citation type="journal article" date="2008" name="Genome Biol.">
        <title>Improved genome assembly and evidence-based global gene model set for the chordate Ciona intestinalis: new insight into intron and operon populations.</title>
        <authorList>
            <person name="Satou Y."/>
            <person name="Mineta K."/>
            <person name="Ogasawara M."/>
            <person name="Sasakura Y."/>
            <person name="Shoguchi E."/>
            <person name="Ueno K."/>
            <person name="Yamada L."/>
            <person name="Matsumoto J."/>
            <person name="Wasserscheid J."/>
            <person name="Dewar K."/>
            <person name="Wiley G.B."/>
            <person name="Macmil S.L."/>
            <person name="Roe B.A."/>
            <person name="Zeller R.W."/>
            <person name="Hastings K.E."/>
            <person name="Lemaire P."/>
            <person name="Lindquist E."/>
            <person name="Endo T."/>
            <person name="Hotta K."/>
            <person name="Inaba K."/>
        </authorList>
    </citation>
    <scope>NUCLEOTIDE SEQUENCE [LARGE SCALE GENOMIC DNA]</scope>
    <source>
        <strain evidence="1">wild type</strain>
    </source>
</reference>
<dbReference type="Ensembl" id="ENSCINT00000037222.1">
    <property type="protein sequence ID" value="ENSCINP00000035368.1"/>
    <property type="gene ID" value="ENSCING00000018822.1"/>
</dbReference>
<reference evidence="1" key="3">
    <citation type="submission" date="2025-08" db="UniProtKB">
        <authorList>
            <consortium name="Ensembl"/>
        </authorList>
    </citation>
    <scope>IDENTIFICATION</scope>
</reference>
<protein>
    <submittedName>
        <fullName evidence="1">Uncharacterized protein</fullName>
    </submittedName>
</protein>
<organism evidence="1 2">
    <name type="scientific">Ciona intestinalis</name>
    <name type="common">Transparent sea squirt</name>
    <name type="synonym">Ascidia intestinalis</name>
    <dbReference type="NCBI Taxonomy" id="7719"/>
    <lineage>
        <taxon>Eukaryota</taxon>
        <taxon>Metazoa</taxon>
        <taxon>Chordata</taxon>
        <taxon>Tunicata</taxon>
        <taxon>Ascidiacea</taxon>
        <taxon>Phlebobranchia</taxon>
        <taxon>Cionidae</taxon>
        <taxon>Ciona</taxon>
    </lineage>
</organism>
<dbReference type="Proteomes" id="UP000008144">
    <property type="component" value="Chromosome 8"/>
</dbReference>
<sequence length="95" mass="10238">GRALSANALINEALYSSLLALSVVPSIEARFLRTVPSIGPLTFGPPNNPYTTQRPSTARQAAFCSQYEPPTQSNMTLTPFPLVAPNTRSLNSDFL</sequence>
<dbReference type="AlphaFoldDB" id="H2Y0D4"/>
<accession>H2Y0D4</accession>
<evidence type="ECO:0000313" key="1">
    <source>
        <dbReference type="Ensembl" id="ENSCINP00000035368.1"/>
    </source>
</evidence>
<keyword evidence="2" id="KW-1185">Reference proteome</keyword>
<reference evidence="2" key="1">
    <citation type="journal article" date="2002" name="Science">
        <title>The draft genome of Ciona intestinalis: insights into chordate and vertebrate origins.</title>
        <authorList>
            <person name="Dehal P."/>
            <person name="Satou Y."/>
            <person name="Campbell R.K."/>
            <person name="Chapman J."/>
            <person name="Degnan B."/>
            <person name="De Tomaso A."/>
            <person name="Davidson B."/>
            <person name="Di Gregorio A."/>
            <person name="Gelpke M."/>
            <person name="Goodstein D.M."/>
            <person name="Harafuji N."/>
            <person name="Hastings K.E."/>
            <person name="Ho I."/>
            <person name="Hotta K."/>
            <person name="Huang W."/>
            <person name="Kawashima T."/>
            <person name="Lemaire P."/>
            <person name="Martinez D."/>
            <person name="Meinertzhagen I.A."/>
            <person name="Necula S."/>
            <person name="Nonaka M."/>
            <person name="Putnam N."/>
            <person name="Rash S."/>
            <person name="Saiga H."/>
            <person name="Satake M."/>
            <person name="Terry A."/>
            <person name="Yamada L."/>
            <person name="Wang H.G."/>
            <person name="Awazu S."/>
            <person name="Azumi K."/>
            <person name="Boore J."/>
            <person name="Branno M."/>
            <person name="Chin-Bow S."/>
            <person name="DeSantis R."/>
            <person name="Doyle S."/>
            <person name="Francino P."/>
            <person name="Keys D.N."/>
            <person name="Haga S."/>
            <person name="Hayashi H."/>
            <person name="Hino K."/>
            <person name="Imai K.S."/>
            <person name="Inaba K."/>
            <person name="Kano S."/>
            <person name="Kobayashi K."/>
            <person name="Kobayashi M."/>
            <person name="Lee B.I."/>
            <person name="Makabe K.W."/>
            <person name="Manohar C."/>
            <person name="Matassi G."/>
            <person name="Medina M."/>
            <person name="Mochizuki Y."/>
            <person name="Mount S."/>
            <person name="Morishita T."/>
            <person name="Miura S."/>
            <person name="Nakayama A."/>
            <person name="Nishizaka S."/>
            <person name="Nomoto H."/>
            <person name="Ohta F."/>
            <person name="Oishi K."/>
            <person name="Rigoutsos I."/>
            <person name="Sano M."/>
            <person name="Sasaki A."/>
            <person name="Sasakura Y."/>
            <person name="Shoguchi E."/>
            <person name="Shin-i T."/>
            <person name="Spagnuolo A."/>
            <person name="Stainier D."/>
            <person name="Suzuki M.M."/>
            <person name="Tassy O."/>
            <person name="Takatori N."/>
            <person name="Tokuoka M."/>
            <person name="Yagi K."/>
            <person name="Yoshizaki F."/>
            <person name="Wada S."/>
            <person name="Zhang C."/>
            <person name="Hyatt P.D."/>
            <person name="Larimer F."/>
            <person name="Detter C."/>
            <person name="Doggett N."/>
            <person name="Glavina T."/>
            <person name="Hawkins T."/>
            <person name="Richardson P."/>
            <person name="Lucas S."/>
            <person name="Kohara Y."/>
            <person name="Levine M."/>
            <person name="Satoh N."/>
            <person name="Rokhsar D.S."/>
        </authorList>
    </citation>
    <scope>NUCLEOTIDE SEQUENCE [LARGE SCALE GENOMIC DNA]</scope>
</reference>
<evidence type="ECO:0000313" key="2">
    <source>
        <dbReference type="Proteomes" id="UP000008144"/>
    </source>
</evidence>
<dbReference type="EMBL" id="EAAA01002608">
    <property type="status" value="NOT_ANNOTATED_CDS"/>
    <property type="molecule type" value="Genomic_DNA"/>
</dbReference>
<dbReference type="InParanoid" id="H2Y0D4"/>
<dbReference type="HOGENOM" id="CLU_2378048_0_0_1"/>
<reference evidence="1" key="4">
    <citation type="submission" date="2025-09" db="UniProtKB">
        <authorList>
            <consortium name="Ensembl"/>
        </authorList>
    </citation>
    <scope>IDENTIFICATION</scope>
</reference>
<name>H2Y0D4_CIOIN</name>
<proteinExistence type="predicted"/>